<feature type="domain" description="TonB C-terminal" evidence="1">
    <location>
        <begin position="184"/>
        <end position="260"/>
    </location>
</feature>
<gene>
    <name evidence="2" type="ORF">G7Y82_02600</name>
</gene>
<dbReference type="AlphaFoldDB" id="A0A969W5T7"/>
<name>A0A969W5T7_9GAMM</name>
<dbReference type="GO" id="GO:0055085">
    <property type="term" value="P:transmembrane transport"/>
    <property type="evidence" value="ECO:0007669"/>
    <property type="project" value="InterPro"/>
</dbReference>
<evidence type="ECO:0000313" key="2">
    <source>
        <dbReference type="EMBL" id="NKF21191.1"/>
    </source>
</evidence>
<reference evidence="2" key="1">
    <citation type="submission" date="2020-03" db="EMBL/GenBank/DDBJ databases">
        <title>Solimonas marina sp. nov., isolated from deep seawater of the Pacific Ocean.</title>
        <authorList>
            <person name="Liu X."/>
            <person name="Lai Q."/>
            <person name="Sun F."/>
            <person name="Gai Y."/>
            <person name="Li G."/>
            <person name="Shao Z."/>
        </authorList>
    </citation>
    <scope>NUCLEOTIDE SEQUENCE</scope>
    <source>
        <strain evidence="2">C16B3</strain>
    </source>
</reference>
<proteinExistence type="predicted"/>
<accession>A0A969W5T7</accession>
<evidence type="ECO:0000313" key="3">
    <source>
        <dbReference type="Proteomes" id="UP000653472"/>
    </source>
</evidence>
<dbReference type="SUPFAM" id="SSF74653">
    <property type="entry name" value="TolA/TonB C-terminal domain"/>
    <property type="match status" value="1"/>
</dbReference>
<dbReference type="Gene3D" id="3.30.2420.10">
    <property type="entry name" value="TonB"/>
    <property type="match status" value="1"/>
</dbReference>
<dbReference type="EMBL" id="JAAVXB010000001">
    <property type="protein sequence ID" value="NKF21191.1"/>
    <property type="molecule type" value="Genomic_DNA"/>
</dbReference>
<dbReference type="Proteomes" id="UP000653472">
    <property type="component" value="Unassembled WGS sequence"/>
</dbReference>
<evidence type="ECO:0000259" key="1">
    <source>
        <dbReference type="Pfam" id="PF03544"/>
    </source>
</evidence>
<keyword evidence="3" id="KW-1185">Reference proteome</keyword>
<protein>
    <recommendedName>
        <fullName evidence="1">TonB C-terminal domain-containing protein</fullName>
    </recommendedName>
</protein>
<organism evidence="2 3">
    <name type="scientific">Solimonas marina</name>
    <dbReference type="NCBI Taxonomy" id="2714601"/>
    <lineage>
        <taxon>Bacteria</taxon>
        <taxon>Pseudomonadati</taxon>
        <taxon>Pseudomonadota</taxon>
        <taxon>Gammaproteobacteria</taxon>
        <taxon>Nevskiales</taxon>
        <taxon>Nevskiaceae</taxon>
        <taxon>Solimonas</taxon>
    </lineage>
</organism>
<dbReference type="InterPro" id="IPR037682">
    <property type="entry name" value="TonB_C"/>
</dbReference>
<comment type="caution">
    <text evidence="2">The sequence shown here is derived from an EMBL/GenBank/DDBJ whole genome shotgun (WGS) entry which is preliminary data.</text>
</comment>
<sequence>MPVRIGRKRKIRSGTTCDQGKTVMMRPLLLAAGGWFAALASLQAVAGIEDFKTRTVAPAPSPALTQALGLDVAPWHKPGAHMKHVNLPPDTLQHSAEAALRALDALDPAAMQNDFDRAWVAFQRAAALRDAGHEDEARTAFERVLGMPRTKAQDRQVMAALNALGEQQYPGICPAVHLGGTVVRPQYPRVAAEHGIEGWVDVWMDIEPGGAIAYAFINASSMRGFEAPTLDWLKRQHAEPSDPTHPLDRPCTAKTRVVFKIQGAPAAFPVDSIANDNGYTYRSIGAAIRVRVDAYNAIIDAHDATN</sequence>
<dbReference type="Pfam" id="PF03544">
    <property type="entry name" value="TonB_C"/>
    <property type="match status" value="1"/>
</dbReference>
<dbReference type="RefSeq" id="WP_168146426.1">
    <property type="nucleotide sequence ID" value="NZ_JAAVXB010000001.1"/>
</dbReference>